<dbReference type="AlphaFoldDB" id="A0A392PQQ1"/>
<proteinExistence type="predicted"/>
<dbReference type="Proteomes" id="UP000265520">
    <property type="component" value="Unassembled WGS sequence"/>
</dbReference>
<organism evidence="1 2">
    <name type="scientific">Trifolium medium</name>
    <dbReference type="NCBI Taxonomy" id="97028"/>
    <lineage>
        <taxon>Eukaryota</taxon>
        <taxon>Viridiplantae</taxon>
        <taxon>Streptophyta</taxon>
        <taxon>Embryophyta</taxon>
        <taxon>Tracheophyta</taxon>
        <taxon>Spermatophyta</taxon>
        <taxon>Magnoliopsida</taxon>
        <taxon>eudicotyledons</taxon>
        <taxon>Gunneridae</taxon>
        <taxon>Pentapetalae</taxon>
        <taxon>rosids</taxon>
        <taxon>fabids</taxon>
        <taxon>Fabales</taxon>
        <taxon>Fabaceae</taxon>
        <taxon>Papilionoideae</taxon>
        <taxon>50 kb inversion clade</taxon>
        <taxon>NPAAA clade</taxon>
        <taxon>Hologalegina</taxon>
        <taxon>IRL clade</taxon>
        <taxon>Trifolieae</taxon>
        <taxon>Trifolium</taxon>
    </lineage>
</organism>
<name>A0A392PQQ1_9FABA</name>
<feature type="non-terminal residue" evidence="1">
    <location>
        <position position="64"/>
    </location>
</feature>
<evidence type="ECO:0000313" key="2">
    <source>
        <dbReference type="Proteomes" id="UP000265520"/>
    </source>
</evidence>
<dbReference type="EMBL" id="LXQA010089736">
    <property type="protein sequence ID" value="MCI13819.1"/>
    <property type="molecule type" value="Genomic_DNA"/>
</dbReference>
<sequence>MCIRDSSGVIAMIEKIQASSLKLKDKQIRASSLIEKVSRFGNHRLYHRLDLEDKQIQASSLRSK</sequence>
<reference evidence="1 2" key="1">
    <citation type="journal article" date="2018" name="Front. Plant Sci.">
        <title>Red Clover (Trifolium pratense) and Zigzag Clover (T. medium) - A Picture of Genomic Similarities and Differences.</title>
        <authorList>
            <person name="Dluhosova J."/>
            <person name="Istvanek J."/>
            <person name="Nedelnik J."/>
            <person name="Repkova J."/>
        </authorList>
    </citation>
    <scope>NUCLEOTIDE SEQUENCE [LARGE SCALE GENOMIC DNA]</scope>
    <source>
        <strain evidence="2">cv. 10/8</strain>
        <tissue evidence="1">Leaf</tissue>
    </source>
</reference>
<protein>
    <submittedName>
        <fullName evidence="1">Uncharacterized protein</fullName>
    </submittedName>
</protein>
<keyword evidence="2" id="KW-1185">Reference proteome</keyword>
<evidence type="ECO:0000313" key="1">
    <source>
        <dbReference type="EMBL" id="MCI13819.1"/>
    </source>
</evidence>
<accession>A0A392PQQ1</accession>
<comment type="caution">
    <text evidence="1">The sequence shown here is derived from an EMBL/GenBank/DDBJ whole genome shotgun (WGS) entry which is preliminary data.</text>
</comment>